<feature type="disulfide bond" evidence="21">
    <location>
        <begin position="339"/>
        <end position="361"/>
    </location>
</feature>
<keyword evidence="5" id="KW-0165">Cleavage on pair of basic residues</keyword>
<keyword evidence="2" id="KW-0964">Secreted</keyword>
<keyword evidence="11" id="KW-0482">Metalloprotease</keyword>
<dbReference type="Pfam" id="PF19236">
    <property type="entry name" value="ADAMTS_CR_3"/>
    <property type="match status" value="1"/>
</dbReference>
<evidence type="ECO:0000256" key="22">
    <source>
        <dbReference type="PROSITE-ProRule" id="PRU00276"/>
    </source>
</evidence>
<dbReference type="PRINTS" id="PR01857">
    <property type="entry name" value="ADAMTSFAMILY"/>
</dbReference>
<dbReference type="GO" id="GO:0006508">
    <property type="term" value="P:proteolysis"/>
    <property type="evidence" value="ECO:0007669"/>
    <property type="project" value="UniProtKB-KW"/>
</dbReference>
<dbReference type="InterPro" id="IPR036383">
    <property type="entry name" value="TSP1_rpt_sf"/>
</dbReference>
<dbReference type="InterPro" id="IPR006586">
    <property type="entry name" value="ADAM_Cys-rich"/>
</dbReference>
<dbReference type="GO" id="GO:0031012">
    <property type="term" value="C:extracellular matrix"/>
    <property type="evidence" value="ECO:0007669"/>
    <property type="project" value="TreeGrafter"/>
</dbReference>
<evidence type="ECO:0000256" key="5">
    <source>
        <dbReference type="ARBA" id="ARBA00022685"/>
    </source>
</evidence>
<comment type="subcellular location">
    <subcellularLocation>
        <location evidence="1">Secreted</location>
        <location evidence="1">Extracellular space</location>
        <location evidence="1">Extracellular matrix</location>
    </subcellularLocation>
</comment>
<dbReference type="PROSITE" id="PS50092">
    <property type="entry name" value="TSP1"/>
    <property type="match status" value="1"/>
</dbReference>
<dbReference type="InterPro" id="IPR001590">
    <property type="entry name" value="Peptidase_M12B"/>
</dbReference>
<feature type="disulfide bond" evidence="21">
    <location>
        <begin position="374"/>
        <end position="385"/>
    </location>
</feature>
<dbReference type="InterPro" id="IPR050439">
    <property type="entry name" value="ADAMTS_ADAMTS-like"/>
</dbReference>
<dbReference type="Gene3D" id="2.20.100.10">
    <property type="entry name" value="Thrombospondin type-1 (TSP1) repeat"/>
    <property type="match status" value="1"/>
</dbReference>
<dbReference type="InterPro" id="IPR041645">
    <property type="entry name" value="ADAMTS_CR_2"/>
</dbReference>
<evidence type="ECO:0000256" key="14">
    <source>
        <dbReference type="ARBA" id="ARBA00023180"/>
    </source>
</evidence>
<feature type="binding site" evidence="20">
    <location>
        <position position="244"/>
    </location>
    <ligand>
        <name>Zn(2+)</name>
        <dbReference type="ChEBI" id="CHEBI:29105"/>
        <note>catalytic</note>
    </ligand>
</feature>
<evidence type="ECO:0000256" key="7">
    <source>
        <dbReference type="ARBA" id="ARBA00022729"/>
    </source>
</evidence>
<dbReference type="GO" id="GO:0046872">
    <property type="term" value="F:metal ion binding"/>
    <property type="evidence" value="ECO:0007669"/>
    <property type="project" value="UniProtKB-KW"/>
</dbReference>
<dbReference type="AlphaFoldDB" id="A0A2G9QCK7"/>
<evidence type="ECO:0000256" key="13">
    <source>
        <dbReference type="ARBA" id="ARBA00023157"/>
    </source>
</evidence>
<evidence type="ECO:0000256" key="8">
    <source>
        <dbReference type="ARBA" id="ARBA00022737"/>
    </source>
</evidence>
<dbReference type="EMBL" id="KZ032546">
    <property type="protein sequence ID" value="PIO13340.1"/>
    <property type="molecule type" value="Genomic_DNA"/>
</dbReference>
<feature type="binding site" evidence="20">
    <location>
        <position position="305"/>
    </location>
    <ligand>
        <name>Ca(2+)</name>
        <dbReference type="ChEBI" id="CHEBI:29108"/>
        <label>1</label>
    </ligand>
</feature>
<keyword evidence="9" id="KW-0378">Hydrolase</keyword>
<evidence type="ECO:0000313" key="25">
    <source>
        <dbReference type="Proteomes" id="UP000228934"/>
    </source>
</evidence>
<evidence type="ECO:0000256" key="11">
    <source>
        <dbReference type="ARBA" id="ARBA00023049"/>
    </source>
</evidence>
<evidence type="ECO:0000256" key="6">
    <source>
        <dbReference type="ARBA" id="ARBA00022723"/>
    </source>
</evidence>
<feature type="binding site" evidence="20">
    <location>
        <position position="302"/>
    </location>
    <ligand>
        <name>Ca(2+)</name>
        <dbReference type="ChEBI" id="CHEBI:29108"/>
        <label>1</label>
    </ligand>
</feature>
<keyword evidence="3" id="KW-0272">Extracellular matrix</keyword>
<comment type="cofactor">
    <cofactor evidence="20">
        <name>Zn(2+)</name>
        <dbReference type="ChEBI" id="CHEBI:29105"/>
    </cofactor>
    <text evidence="20">Binds 1 zinc ion per subunit.</text>
</comment>
<dbReference type="FunFam" id="3.40.1620.60:FF:000003">
    <property type="entry name" value="A disintegrin and metalloproteinase with thrombospondin motifs 1"/>
    <property type="match status" value="1"/>
</dbReference>
<keyword evidence="14" id="KW-0325">Glycoprotein</keyword>
<dbReference type="InterPro" id="IPR024079">
    <property type="entry name" value="MetalloPept_cat_dom_sf"/>
</dbReference>
<evidence type="ECO:0000256" key="15">
    <source>
        <dbReference type="ARBA" id="ARBA00036804"/>
    </source>
</evidence>
<dbReference type="PROSITE" id="PS50215">
    <property type="entry name" value="ADAM_MEPRO"/>
    <property type="match status" value="1"/>
</dbReference>
<evidence type="ECO:0000256" key="16">
    <source>
        <dbReference type="ARBA" id="ARBA00038607"/>
    </source>
</evidence>
<dbReference type="PANTHER" id="PTHR13723">
    <property type="entry name" value="ADAMTS A DISINTEGRIN AND METALLOPROTEASE WITH THROMBOSPONDIN MOTIFS PROTEASE"/>
    <property type="match status" value="1"/>
</dbReference>
<keyword evidence="10 20" id="KW-0862">Zinc</keyword>
<evidence type="ECO:0000259" key="23">
    <source>
        <dbReference type="PROSITE" id="PS50215"/>
    </source>
</evidence>
<keyword evidence="4" id="KW-0645">Protease</keyword>
<evidence type="ECO:0000256" key="2">
    <source>
        <dbReference type="ARBA" id="ARBA00022525"/>
    </source>
</evidence>
<evidence type="ECO:0000256" key="10">
    <source>
        <dbReference type="ARBA" id="ARBA00022833"/>
    </source>
</evidence>
<dbReference type="SUPFAM" id="SSF55486">
    <property type="entry name" value="Metalloproteases ('zincins'), catalytic domain"/>
    <property type="match status" value="1"/>
</dbReference>
<dbReference type="InterPro" id="IPR010294">
    <property type="entry name" value="ADAMTS_spacer1"/>
</dbReference>
<comment type="catalytic activity">
    <reaction evidence="15">
        <text>Glutamyl endopeptidase. Bonds cleaved include 370-Thr-Glu-Gly-Glu-|-Ala-Arg-Gly-Ser-377 in the interglobular domain of mammalian aggrecan.</text>
        <dbReference type="EC" id="3.4.24.82"/>
    </reaction>
</comment>
<feature type="binding site" evidence="20">
    <location>
        <position position="305"/>
    </location>
    <ligand>
        <name>Ca(2+)</name>
        <dbReference type="ChEBI" id="CHEBI:29108"/>
        <label>2</label>
    </ligand>
</feature>
<comment type="subunit">
    <text evidence="16">Interacts with SRPX2.</text>
</comment>
<feature type="disulfide bond" evidence="21">
    <location>
        <begin position="411"/>
        <end position="448"/>
    </location>
</feature>
<name>A0A2G9QCK7_AQUCT</name>
<accession>A0A2G9QCK7</accession>
<feature type="disulfide bond" evidence="21">
    <location>
        <begin position="346"/>
        <end position="380"/>
    </location>
</feature>
<evidence type="ECO:0000256" key="12">
    <source>
        <dbReference type="ARBA" id="ARBA00023145"/>
    </source>
</evidence>
<comment type="caution">
    <text evidence="22">Lacks conserved residue(s) required for the propagation of feature annotation.</text>
</comment>
<dbReference type="InterPro" id="IPR045371">
    <property type="entry name" value="ADAMTS_CR_3"/>
</dbReference>
<dbReference type="FunFam" id="2.20.100.10:FF:000006">
    <property type="entry name" value="A disintegrin and metalloproteinase with thrombospondin motifs 1"/>
    <property type="match status" value="1"/>
</dbReference>
<feature type="disulfide bond" evidence="21">
    <location>
        <begin position="415"/>
        <end position="453"/>
    </location>
</feature>
<keyword evidence="20" id="KW-0106">Calcium</keyword>
<evidence type="ECO:0000256" key="1">
    <source>
        <dbReference type="ARBA" id="ARBA00004498"/>
    </source>
</evidence>
<organism evidence="24 25">
    <name type="scientific">Aquarana catesbeiana</name>
    <name type="common">American bullfrog</name>
    <name type="synonym">Rana catesbeiana</name>
    <dbReference type="NCBI Taxonomy" id="8400"/>
    <lineage>
        <taxon>Eukaryota</taxon>
        <taxon>Metazoa</taxon>
        <taxon>Chordata</taxon>
        <taxon>Craniata</taxon>
        <taxon>Vertebrata</taxon>
        <taxon>Euteleostomi</taxon>
        <taxon>Amphibia</taxon>
        <taxon>Batrachia</taxon>
        <taxon>Anura</taxon>
        <taxon>Neobatrachia</taxon>
        <taxon>Ranoidea</taxon>
        <taxon>Ranidae</taxon>
        <taxon>Aquarana</taxon>
    </lineage>
</organism>
<dbReference type="Gene3D" id="3.40.390.10">
    <property type="entry name" value="Collagenase (Catalytic Domain)"/>
    <property type="match status" value="1"/>
</dbReference>
<evidence type="ECO:0000256" key="9">
    <source>
        <dbReference type="ARBA" id="ARBA00022801"/>
    </source>
</evidence>
<evidence type="ECO:0000256" key="3">
    <source>
        <dbReference type="ARBA" id="ARBA00022530"/>
    </source>
</evidence>
<evidence type="ECO:0000256" key="20">
    <source>
        <dbReference type="PIRSR" id="PIRSR613273-2"/>
    </source>
</evidence>
<feature type="disulfide bond" evidence="21">
    <location>
        <begin position="256"/>
        <end position="286"/>
    </location>
</feature>
<feature type="disulfide bond" evidence="21">
    <location>
        <begin position="426"/>
        <end position="438"/>
    </location>
</feature>
<evidence type="ECO:0000256" key="18">
    <source>
        <dbReference type="ARBA" id="ARBA00040099"/>
    </source>
</evidence>
<feature type="domain" description="Peptidase M12B" evidence="23">
    <location>
        <begin position="243"/>
        <end position="307"/>
    </location>
</feature>
<dbReference type="Pfam" id="PF01562">
    <property type="entry name" value="Pep_M12B_propep"/>
    <property type="match status" value="1"/>
</dbReference>
<dbReference type="Pfam" id="PF05986">
    <property type="entry name" value="ADAMTS_spacer1"/>
    <property type="match status" value="1"/>
</dbReference>
<dbReference type="SUPFAM" id="SSF82895">
    <property type="entry name" value="TSP-1 type 1 repeat"/>
    <property type="match status" value="1"/>
</dbReference>
<dbReference type="GO" id="GO:0030198">
    <property type="term" value="P:extracellular matrix organization"/>
    <property type="evidence" value="ECO:0007669"/>
    <property type="project" value="InterPro"/>
</dbReference>
<feature type="non-terminal residue" evidence="24">
    <location>
        <position position="1"/>
    </location>
</feature>
<evidence type="ECO:0000313" key="24">
    <source>
        <dbReference type="EMBL" id="PIO13340.1"/>
    </source>
</evidence>
<keyword evidence="6 20" id="KW-0479">Metal-binding</keyword>
<dbReference type="EC" id="3.4.24.82" evidence="17"/>
<dbReference type="Gene3D" id="3.40.1620.60">
    <property type="match status" value="1"/>
</dbReference>
<sequence length="716" mass="78452">YFLIHNFKKLQKKKVTSSSPKTSEGRKMTCWEVLLRVLVFAAAWVHVVLALGERSPTGYKEEIVFPEKQNSSFRQDWPGNGDEGSSEGHLRFRFRAFGEELVLDLERDPSFLSEDLTVQYLGRNGQSDASGLAESGSYFTGSVNSHPESIAAVNYNGASLLGVLQYRGSEYHIQPLEGGGQNSAEGVGAHVIRRKVPEKGNGPMCSVGPQVSMQVTGGAKVGNGHGTNKMASSKRSKSQRLQSHVFNMLHDNSKPCIELNRPASNTRHMMAPVMSYVDPEELWSPCSAKFITDFLDIGNGHCLLDKPSAPLRLPVPFPGNDYDSDRQCQLTFGAESRHCPNLHTPCSSLWCTGRIDGHFMCQTKHFPWADGTQCGVGKTCMNGRCISKVEMKAYNTPTNGGWGSWGPYGGCSRTCGGGVQFSHRECNKPVPRNGGKYCEGKRTQYRSCNTQECPTGNGKFYTPRADFKVDGKSYCRGELPLFFAIPGLISMIHKNLQFTITKKNHESTLMYALVADGTPCSPDSTSVCVQGRCVHAGCDRVIGSKKKFDKCMVCGGSGSACTKTYGSFTKPRYGYNDVVTIPAGATNILIRQNSGSSSTSDGVYLALKRQDGTYALNGNYILVPSEVDVNVGGGLTVRYSGATKAMETIVGRGPLKESITIQALVVSDQRAPRLKYTFFVPKPTTRSTPAKKPAEDWMKRRAQILEILRKTRNSRK</sequence>
<dbReference type="SMART" id="SM00608">
    <property type="entry name" value="ACR"/>
    <property type="match status" value="1"/>
</dbReference>
<evidence type="ECO:0000256" key="17">
    <source>
        <dbReference type="ARBA" id="ARBA00039064"/>
    </source>
</evidence>
<evidence type="ECO:0000256" key="21">
    <source>
        <dbReference type="PIRSR" id="PIRSR613273-3"/>
    </source>
</evidence>
<dbReference type="GO" id="GO:0004222">
    <property type="term" value="F:metalloendopeptidase activity"/>
    <property type="evidence" value="ECO:0007669"/>
    <property type="project" value="InterPro"/>
</dbReference>
<evidence type="ECO:0000256" key="19">
    <source>
        <dbReference type="ARBA" id="ARBA00043252"/>
    </source>
</evidence>
<dbReference type="Proteomes" id="UP000228934">
    <property type="component" value="Unassembled WGS sequence"/>
</dbReference>
<feature type="disulfide bond" evidence="21">
    <location>
        <begin position="328"/>
        <end position="351"/>
    </location>
</feature>
<dbReference type="InterPro" id="IPR002870">
    <property type="entry name" value="Peptidase_M12B_N"/>
</dbReference>
<reference evidence="25" key="1">
    <citation type="journal article" date="2017" name="Nat. Commun.">
        <title>The North American bullfrog draft genome provides insight into hormonal regulation of long noncoding RNA.</title>
        <authorList>
            <person name="Hammond S.A."/>
            <person name="Warren R.L."/>
            <person name="Vandervalk B.P."/>
            <person name="Kucuk E."/>
            <person name="Khan H."/>
            <person name="Gibb E.A."/>
            <person name="Pandoh P."/>
            <person name="Kirk H."/>
            <person name="Zhao Y."/>
            <person name="Jones M."/>
            <person name="Mungall A.J."/>
            <person name="Coope R."/>
            <person name="Pleasance S."/>
            <person name="Moore R.A."/>
            <person name="Holt R.A."/>
            <person name="Round J.M."/>
            <person name="Ohora S."/>
            <person name="Walle B.V."/>
            <person name="Veldhoen N."/>
            <person name="Helbing C.C."/>
            <person name="Birol I."/>
        </authorList>
    </citation>
    <scope>NUCLEOTIDE SEQUENCE [LARGE SCALE GENOMIC DNA]</scope>
</reference>
<dbReference type="OrthoDB" id="412680at2759"/>
<dbReference type="PANTHER" id="PTHR13723:SF38">
    <property type="entry name" value="A DISINTEGRIN AND METALLOPROTEINASE WITH THROMBOSPONDIN MOTIFS 4"/>
    <property type="match status" value="1"/>
</dbReference>
<dbReference type="FunFam" id="2.60.120.830:FF:000001">
    <property type="entry name" value="A disintegrin and metalloproteinase with thrombospondin motifs 1"/>
    <property type="match status" value="1"/>
</dbReference>
<dbReference type="InterPro" id="IPR000884">
    <property type="entry name" value="TSP1_rpt"/>
</dbReference>
<dbReference type="InterPro" id="IPR013273">
    <property type="entry name" value="ADAMTS/ADAMTS-like"/>
</dbReference>
<gene>
    <name evidence="24" type="ORF">AB205_0085740</name>
</gene>
<keyword evidence="13 21" id="KW-1015">Disulfide bond</keyword>
<proteinExistence type="predicted"/>
<keyword evidence="12" id="KW-0865">Zymogen</keyword>
<dbReference type="Pfam" id="PF17771">
    <property type="entry name" value="ADAMTS_CR_2"/>
    <property type="match status" value="1"/>
</dbReference>
<keyword evidence="8" id="KW-0677">Repeat</keyword>
<dbReference type="Gene3D" id="2.60.120.830">
    <property type="match status" value="1"/>
</dbReference>
<protein>
    <recommendedName>
        <fullName evidence="18">A disintegrin and metalloproteinase with thrombospondin motifs 4</fullName>
        <ecNumber evidence="17">3.4.24.82</ecNumber>
    </recommendedName>
    <alternativeName>
        <fullName evidence="19">Aggrecanase-1</fullName>
    </alternativeName>
</protein>
<keyword evidence="25" id="KW-1185">Reference proteome</keyword>
<feature type="binding site" evidence="20">
    <location>
        <position position="250"/>
    </location>
    <ligand>
        <name>Zn(2+)</name>
        <dbReference type="ChEBI" id="CHEBI:29105"/>
        <note>catalytic</note>
    </ligand>
</feature>
<dbReference type="SMART" id="SM00209">
    <property type="entry name" value="TSP1"/>
    <property type="match status" value="1"/>
</dbReference>
<dbReference type="Pfam" id="PF00090">
    <property type="entry name" value="TSP_1"/>
    <property type="match status" value="1"/>
</dbReference>
<evidence type="ECO:0000256" key="4">
    <source>
        <dbReference type="ARBA" id="ARBA00022670"/>
    </source>
</evidence>
<keyword evidence="7" id="KW-0732">Signal</keyword>